<keyword evidence="7" id="KW-0732">Signal</keyword>
<dbReference type="RefSeq" id="WP_306763362.1">
    <property type="nucleotide sequence ID" value="NZ_CP118224.1"/>
</dbReference>
<dbReference type="GO" id="GO:0030288">
    <property type="term" value="C:outer membrane-bounded periplasmic space"/>
    <property type="evidence" value="ECO:0007669"/>
    <property type="project" value="TreeGrafter"/>
</dbReference>
<dbReference type="InterPro" id="IPR004447">
    <property type="entry name" value="Peptidase_S41A"/>
</dbReference>
<dbReference type="InterPro" id="IPR029045">
    <property type="entry name" value="ClpP/crotonase-like_dom_sf"/>
</dbReference>
<dbReference type="Pfam" id="PF00595">
    <property type="entry name" value="PDZ"/>
    <property type="match status" value="1"/>
</dbReference>
<dbReference type="CDD" id="cd07560">
    <property type="entry name" value="Peptidase_S41_CPP"/>
    <property type="match status" value="1"/>
</dbReference>
<dbReference type="Proteomes" id="UP001223802">
    <property type="component" value="Chromosome"/>
</dbReference>
<dbReference type="Gene3D" id="2.30.42.10">
    <property type="match status" value="1"/>
</dbReference>
<evidence type="ECO:0000313" key="9">
    <source>
        <dbReference type="EMBL" id="WMC12125.1"/>
    </source>
</evidence>
<evidence type="ECO:0000256" key="5">
    <source>
        <dbReference type="RuleBase" id="RU004404"/>
    </source>
</evidence>
<dbReference type="InterPro" id="IPR040573">
    <property type="entry name" value="TSP_N"/>
</dbReference>
<dbReference type="Pfam" id="PF03572">
    <property type="entry name" value="Peptidase_S41"/>
    <property type="match status" value="1"/>
</dbReference>
<dbReference type="FunFam" id="3.90.226.10:FF:000090">
    <property type="entry name" value="Tail-specific protease"/>
    <property type="match status" value="1"/>
</dbReference>
<dbReference type="CDD" id="cd06782">
    <property type="entry name" value="cpPDZ_CPP-like"/>
    <property type="match status" value="1"/>
</dbReference>
<keyword evidence="3 5" id="KW-0378">Hydrolase</keyword>
<dbReference type="GO" id="GO:0007165">
    <property type="term" value="P:signal transduction"/>
    <property type="evidence" value="ECO:0007669"/>
    <property type="project" value="TreeGrafter"/>
</dbReference>
<dbReference type="KEGG" id="ope:PU634_07100"/>
<feature type="coiled-coil region" evidence="6">
    <location>
        <begin position="604"/>
        <end position="634"/>
    </location>
</feature>
<sequence>MISHGIRFSLVAAAVLAAGLARAVTPAIEADAIPVLAPESQHAVAAKRITALFTRSHYKQFRLDDAFSEAIFDRYIESLDYSRNIFTREDIRRFERYRDSFDDLLRAGRLDAAFDMYNESLKRRYERLGYALSLLDEPMDFDSAEDYQFDRSEADWPASQRELDELWRKRVKFDALSLALADKDWNEIKNTLTKRYNNAIKRLSQSESEDAFQSFANAFARAIEPHTSYLSPRNAERFETEMNLSLEGIGAVLQAEDDYTVIRSLVPGGPAAKSSELQPDDRIIGVGQSADKITDVIGWRLDEVVDLIKGPKGTKVWLQIQRGQAVAATPRIIELTRDTVRLEDRAANGKVLEVNDQRIGVIEIPSFYVNLSVDVAREIDKLKQQQIQGLVIDLRANGGGALTEASALTGLFIDSGPVVQIRDGLGRISVNGDDDDRISYDGPMAVLVDRYSASASEIFAAAMKDYGRAVILGENTFGKGTVQQHRSLSRIYDLYENPMGFVQFTIAKFYRINGGSTQNRGVSPDIPFPTAVEAEETGESLEKNALPWDQIESLEFAHVQDLSPYLPKLRQRHLARIEQDPEFAYVFEDIREYRKLKDKDSVSLNLAERKAELNEQDAKSLERLNARLKRAHKQPVSTLDEAPKDFEPEDSYLLEAARITADLARLLG</sequence>
<dbReference type="Gene3D" id="3.30.750.44">
    <property type="match status" value="1"/>
</dbReference>
<dbReference type="InterPro" id="IPR001478">
    <property type="entry name" value="PDZ"/>
</dbReference>
<feature type="signal peptide" evidence="7">
    <location>
        <begin position="1"/>
        <end position="23"/>
    </location>
</feature>
<dbReference type="SMART" id="SM00228">
    <property type="entry name" value="PDZ"/>
    <property type="match status" value="1"/>
</dbReference>
<evidence type="ECO:0000313" key="10">
    <source>
        <dbReference type="Proteomes" id="UP001223802"/>
    </source>
</evidence>
<keyword evidence="2 5" id="KW-0645">Protease</keyword>
<dbReference type="GO" id="GO:0006508">
    <property type="term" value="P:proteolysis"/>
    <property type="evidence" value="ECO:0007669"/>
    <property type="project" value="UniProtKB-KW"/>
</dbReference>
<dbReference type="NCBIfam" id="TIGR00225">
    <property type="entry name" value="prc"/>
    <property type="match status" value="1"/>
</dbReference>
<evidence type="ECO:0000256" key="7">
    <source>
        <dbReference type="SAM" id="SignalP"/>
    </source>
</evidence>
<dbReference type="Pfam" id="PF17804">
    <property type="entry name" value="TSP_NTD"/>
    <property type="match status" value="1"/>
</dbReference>
<accession>A0AA50KS72</accession>
<keyword evidence="10" id="KW-1185">Reference proteome</keyword>
<proteinExistence type="inferred from homology"/>
<keyword evidence="4 5" id="KW-0720">Serine protease</keyword>
<evidence type="ECO:0000256" key="3">
    <source>
        <dbReference type="ARBA" id="ARBA00022801"/>
    </source>
</evidence>
<dbReference type="SMART" id="SM00245">
    <property type="entry name" value="TSPc"/>
    <property type="match status" value="1"/>
</dbReference>
<evidence type="ECO:0000259" key="8">
    <source>
        <dbReference type="PROSITE" id="PS50106"/>
    </source>
</evidence>
<evidence type="ECO:0000256" key="4">
    <source>
        <dbReference type="ARBA" id="ARBA00022825"/>
    </source>
</evidence>
<dbReference type="EC" id="3.4.21.102" evidence="9"/>
<reference evidence="9 10" key="1">
    <citation type="submission" date="2023-02" db="EMBL/GenBank/DDBJ databases">
        <title>Complete genome sequence of a novel bacterium Oceanimonas sp. NTOU-MSR1 isolated from marine coast sediment.</title>
        <authorList>
            <person name="Yang H.-T."/>
            <person name="Chen Y.-L."/>
            <person name="Ho Y.-N."/>
        </authorList>
    </citation>
    <scope>NUCLEOTIDE SEQUENCE [LARGE SCALE GENOMIC DNA]</scope>
    <source>
        <strain evidence="9 10">NTOU-MSR1</strain>
    </source>
</reference>
<gene>
    <name evidence="9" type="primary">prc</name>
    <name evidence="9" type="ORF">PU634_07100</name>
</gene>
<dbReference type="InterPro" id="IPR005151">
    <property type="entry name" value="Tail-specific_protease"/>
</dbReference>
<dbReference type="PANTHER" id="PTHR32060">
    <property type="entry name" value="TAIL-SPECIFIC PROTEASE"/>
    <property type="match status" value="1"/>
</dbReference>
<dbReference type="InterPro" id="IPR036034">
    <property type="entry name" value="PDZ_sf"/>
</dbReference>
<dbReference type="NCBIfam" id="NF008388">
    <property type="entry name" value="PRK11186.1"/>
    <property type="match status" value="1"/>
</dbReference>
<dbReference type="AlphaFoldDB" id="A0AA50KS72"/>
<dbReference type="Gene3D" id="3.90.226.10">
    <property type="entry name" value="2-enoyl-CoA Hydratase, Chain A, domain 1"/>
    <property type="match status" value="1"/>
</dbReference>
<name>A0AA50KS72_9GAMM</name>
<dbReference type="SUPFAM" id="SSF50156">
    <property type="entry name" value="PDZ domain-like"/>
    <property type="match status" value="1"/>
</dbReference>
<keyword evidence="6" id="KW-0175">Coiled coil</keyword>
<evidence type="ECO:0000256" key="2">
    <source>
        <dbReference type="ARBA" id="ARBA00022670"/>
    </source>
</evidence>
<dbReference type="PANTHER" id="PTHR32060:SF22">
    <property type="entry name" value="CARBOXYL-TERMINAL-PROCESSING PEPTIDASE 3, CHLOROPLASTIC"/>
    <property type="match status" value="1"/>
</dbReference>
<feature type="chain" id="PRO_5041456316" evidence="7">
    <location>
        <begin position="24"/>
        <end position="668"/>
    </location>
</feature>
<organism evidence="9 10">
    <name type="scientific">Oceanimonas pelagia</name>
    <dbReference type="NCBI Taxonomy" id="3028314"/>
    <lineage>
        <taxon>Bacteria</taxon>
        <taxon>Pseudomonadati</taxon>
        <taxon>Pseudomonadota</taxon>
        <taxon>Gammaproteobacteria</taxon>
        <taxon>Aeromonadales</taxon>
        <taxon>Aeromonadaceae</taxon>
        <taxon>Oceanimonas</taxon>
    </lineage>
</organism>
<evidence type="ECO:0000256" key="1">
    <source>
        <dbReference type="ARBA" id="ARBA00009179"/>
    </source>
</evidence>
<dbReference type="PROSITE" id="PS50106">
    <property type="entry name" value="PDZ"/>
    <property type="match status" value="1"/>
</dbReference>
<dbReference type="SUPFAM" id="SSF52096">
    <property type="entry name" value="ClpP/crotonase"/>
    <property type="match status" value="1"/>
</dbReference>
<comment type="similarity">
    <text evidence="1 5">Belongs to the peptidase S41A family.</text>
</comment>
<dbReference type="EMBL" id="CP118224">
    <property type="protein sequence ID" value="WMC12125.1"/>
    <property type="molecule type" value="Genomic_DNA"/>
</dbReference>
<feature type="domain" description="PDZ" evidence="8">
    <location>
        <begin position="239"/>
        <end position="309"/>
    </location>
</feature>
<dbReference type="Pfam" id="PF11818">
    <property type="entry name" value="DUF3340"/>
    <property type="match status" value="1"/>
</dbReference>
<dbReference type="GO" id="GO:0004252">
    <property type="term" value="F:serine-type endopeptidase activity"/>
    <property type="evidence" value="ECO:0007669"/>
    <property type="project" value="UniProtKB-EC"/>
</dbReference>
<evidence type="ECO:0000256" key="6">
    <source>
        <dbReference type="SAM" id="Coils"/>
    </source>
</evidence>
<protein>
    <submittedName>
        <fullName evidence="9">Carboxy terminal-processing peptidase</fullName>
        <ecNumber evidence="9">3.4.21.102</ecNumber>
    </submittedName>
</protein>
<dbReference type="InterPro" id="IPR020992">
    <property type="entry name" value="Tail_Prtase_C"/>
</dbReference>